<accession>A0ABW2QF30</accession>
<evidence type="ECO:0000259" key="1">
    <source>
        <dbReference type="Pfam" id="PF14330"/>
    </source>
</evidence>
<dbReference type="InterPro" id="IPR025496">
    <property type="entry name" value="DUF4387"/>
</dbReference>
<organism evidence="2 3">
    <name type="scientific">Hydrogenophaga atypica</name>
    <dbReference type="NCBI Taxonomy" id="249409"/>
    <lineage>
        <taxon>Bacteria</taxon>
        <taxon>Pseudomonadati</taxon>
        <taxon>Pseudomonadota</taxon>
        <taxon>Betaproteobacteria</taxon>
        <taxon>Burkholderiales</taxon>
        <taxon>Comamonadaceae</taxon>
        <taxon>Hydrogenophaga</taxon>
    </lineage>
</organism>
<dbReference type="Pfam" id="PF14330">
    <property type="entry name" value="DUF4387"/>
    <property type="match status" value="1"/>
</dbReference>
<comment type="caution">
    <text evidence="2">The sequence shown here is derived from an EMBL/GenBank/DDBJ whole genome shotgun (WGS) entry which is preliminary data.</text>
</comment>
<keyword evidence="3" id="KW-1185">Reference proteome</keyword>
<protein>
    <submittedName>
        <fullName evidence="2">DUF4387 domain-containing protein</fullName>
    </submittedName>
</protein>
<feature type="domain" description="DUF4387" evidence="1">
    <location>
        <begin position="11"/>
        <end position="106"/>
    </location>
</feature>
<name>A0ABW2QF30_9BURK</name>
<sequence>MTEPTTALVALTELAPVIRSKNAGPTLLTLDLFFRDAQAFERAASSPALQADAVAHLYRCPAQAVQRFALPGMGAIKFTLPRRVCAGSPGDGDVYGAQQHGPLLEVWL</sequence>
<proteinExistence type="predicted"/>
<gene>
    <name evidence="2" type="ORF">ACFQPB_04365</name>
</gene>
<dbReference type="Proteomes" id="UP001596501">
    <property type="component" value="Unassembled WGS sequence"/>
</dbReference>
<evidence type="ECO:0000313" key="3">
    <source>
        <dbReference type="Proteomes" id="UP001596501"/>
    </source>
</evidence>
<dbReference type="EMBL" id="JBHTCA010000002">
    <property type="protein sequence ID" value="MFC7408084.1"/>
    <property type="molecule type" value="Genomic_DNA"/>
</dbReference>
<dbReference type="RefSeq" id="WP_382220053.1">
    <property type="nucleotide sequence ID" value="NZ_JBHTCA010000002.1"/>
</dbReference>
<evidence type="ECO:0000313" key="2">
    <source>
        <dbReference type="EMBL" id="MFC7408084.1"/>
    </source>
</evidence>
<reference evidence="3" key="1">
    <citation type="journal article" date="2019" name="Int. J. Syst. Evol. Microbiol.">
        <title>The Global Catalogue of Microorganisms (GCM) 10K type strain sequencing project: providing services to taxonomists for standard genome sequencing and annotation.</title>
        <authorList>
            <consortium name="The Broad Institute Genomics Platform"/>
            <consortium name="The Broad Institute Genome Sequencing Center for Infectious Disease"/>
            <person name="Wu L."/>
            <person name="Ma J."/>
        </authorList>
    </citation>
    <scope>NUCLEOTIDE SEQUENCE [LARGE SCALE GENOMIC DNA]</scope>
    <source>
        <strain evidence="3">CGMCC 1.12371</strain>
    </source>
</reference>